<feature type="compositionally biased region" description="Basic and acidic residues" evidence="5">
    <location>
        <begin position="286"/>
        <end position="295"/>
    </location>
</feature>
<reference evidence="7 8" key="1">
    <citation type="submission" date="2024-05" db="EMBL/GenBank/DDBJ databases">
        <title>A draft genome resource for the thread blight pathogen Marasmius tenuissimus strain MS-2.</title>
        <authorList>
            <person name="Yulfo-Soto G.E."/>
            <person name="Baruah I.K."/>
            <person name="Amoako-Attah I."/>
            <person name="Bukari Y."/>
            <person name="Meinhardt L.W."/>
            <person name="Bailey B.A."/>
            <person name="Cohen S.P."/>
        </authorList>
    </citation>
    <scope>NUCLEOTIDE SEQUENCE [LARGE SCALE GENOMIC DNA]</scope>
    <source>
        <strain evidence="7 8">MS-2</strain>
    </source>
</reference>
<gene>
    <name evidence="7" type="ORF">AAF712_004281</name>
</gene>
<dbReference type="SMART" id="SM00184">
    <property type="entry name" value="RING"/>
    <property type="match status" value="1"/>
</dbReference>
<dbReference type="SUPFAM" id="SSF57850">
    <property type="entry name" value="RING/U-box"/>
    <property type="match status" value="1"/>
</dbReference>
<accession>A0ABR3A5D2</accession>
<feature type="compositionally biased region" description="Low complexity" evidence="5">
    <location>
        <begin position="213"/>
        <end position="246"/>
    </location>
</feature>
<feature type="compositionally biased region" description="Low complexity" evidence="5">
    <location>
        <begin position="175"/>
        <end position="194"/>
    </location>
</feature>
<sequence length="303" mass="32493">MSEYLGRGPERGNDEGPGSGIAGPLMAQYLMAMLGHRGPFPDLPGGDPAARGRMGDYVFNQEALDQIITQLMENSNSSRPVPATEDVVSNLPREVLTEGNPMLEKDCAVCKEQFKLGTEDPDEQVIVTLPCKHPFHEPCILPWLKSSGTCPVCRHQLVPQPGHSSPPQSPGGSSGSPRPRSPGNRDNNSNNNGHSGAGFFQNLFGSMMGGGSNNSSSNNQNSNTSNTSGSSTSRSFSFSFPPSSSPTHRRSPSDPFRRSSGSRSPTNVRRDSGSHSPTQSRLNNNGRRDSHDRHLPGGWDALD</sequence>
<feature type="region of interest" description="Disordered" evidence="5">
    <location>
        <begin position="160"/>
        <end position="303"/>
    </location>
</feature>
<evidence type="ECO:0000256" key="2">
    <source>
        <dbReference type="ARBA" id="ARBA00022771"/>
    </source>
</evidence>
<dbReference type="PANTHER" id="PTHR45931">
    <property type="entry name" value="SI:CH211-59O9.10"/>
    <property type="match status" value="1"/>
</dbReference>
<dbReference type="Pfam" id="PF13639">
    <property type="entry name" value="zf-RING_2"/>
    <property type="match status" value="1"/>
</dbReference>
<evidence type="ECO:0000259" key="6">
    <source>
        <dbReference type="PROSITE" id="PS50089"/>
    </source>
</evidence>
<evidence type="ECO:0000256" key="5">
    <source>
        <dbReference type="SAM" id="MobiDB-lite"/>
    </source>
</evidence>
<organism evidence="7 8">
    <name type="scientific">Marasmius tenuissimus</name>
    <dbReference type="NCBI Taxonomy" id="585030"/>
    <lineage>
        <taxon>Eukaryota</taxon>
        <taxon>Fungi</taxon>
        <taxon>Dikarya</taxon>
        <taxon>Basidiomycota</taxon>
        <taxon>Agaricomycotina</taxon>
        <taxon>Agaricomycetes</taxon>
        <taxon>Agaricomycetidae</taxon>
        <taxon>Agaricales</taxon>
        <taxon>Marasmiineae</taxon>
        <taxon>Marasmiaceae</taxon>
        <taxon>Marasmius</taxon>
    </lineage>
</organism>
<dbReference type="Gene3D" id="3.30.40.10">
    <property type="entry name" value="Zinc/RING finger domain, C3HC4 (zinc finger)"/>
    <property type="match status" value="1"/>
</dbReference>
<dbReference type="PANTHER" id="PTHR45931:SF3">
    <property type="entry name" value="RING ZINC FINGER-CONTAINING PROTEIN"/>
    <property type="match status" value="1"/>
</dbReference>
<evidence type="ECO:0000256" key="3">
    <source>
        <dbReference type="ARBA" id="ARBA00022833"/>
    </source>
</evidence>
<protein>
    <recommendedName>
        <fullName evidence="6">RING-type domain-containing protein</fullName>
    </recommendedName>
</protein>
<evidence type="ECO:0000256" key="1">
    <source>
        <dbReference type="ARBA" id="ARBA00022723"/>
    </source>
</evidence>
<name>A0ABR3A5D2_9AGAR</name>
<dbReference type="InterPro" id="IPR051834">
    <property type="entry name" value="RING_finger_E3_ligase"/>
</dbReference>
<evidence type="ECO:0000313" key="7">
    <source>
        <dbReference type="EMBL" id="KAL0068566.1"/>
    </source>
</evidence>
<feature type="region of interest" description="Disordered" evidence="5">
    <location>
        <begin position="1"/>
        <end position="21"/>
    </location>
</feature>
<evidence type="ECO:0000256" key="4">
    <source>
        <dbReference type="PROSITE-ProRule" id="PRU00175"/>
    </source>
</evidence>
<dbReference type="Proteomes" id="UP001437256">
    <property type="component" value="Unassembled WGS sequence"/>
</dbReference>
<dbReference type="InterPro" id="IPR013083">
    <property type="entry name" value="Znf_RING/FYVE/PHD"/>
</dbReference>
<comment type="caution">
    <text evidence="7">The sequence shown here is derived from an EMBL/GenBank/DDBJ whole genome shotgun (WGS) entry which is preliminary data.</text>
</comment>
<keyword evidence="2 4" id="KW-0863">Zinc-finger</keyword>
<keyword evidence="8" id="KW-1185">Reference proteome</keyword>
<keyword evidence="1" id="KW-0479">Metal-binding</keyword>
<proteinExistence type="predicted"/>
<keyword evidence="3" id="KW-0862">Zinc</keyword>
<feature type="compositionally biased region" description="Polar residues" evidence="5">
    <location>
        <begin position="274"/>
        <end position="285"/>
    </location>
</feature>
<dbReference type="PROSITE" id="PS50089">
    <property type="entry name" value="ZF_RING_2"/>
    <property type="match status" value="1"/>
</dbReference>
<evidence type="ECO:0000313" key="8">
    <source>
        <dbReference type="Proteomes" id="UP001437256"/>
    </source>
</evidence>
<dbReference type="EMBL" id="JBBXMP010000017">
    <property type="protein sequence ID" value="KAL0068566.1"/>
    <property type="molecule type" value="Genomic_DNA"/>
</dbReference>
<dbReference type="InterPro" id="IPR001841">
    <property type="entry name" value="Znf_RING"/>
</dbReference>
<feature type="domain" description="RING-type" evidence="6">
    <location>
        <begin position="107"/>
        <end position="154"/>
    </location>
</feature>